<dbReference type="Gene3D" id="3.40.1390.20">
    <property type="entry name" value="HprK N-terminal domain-like"/>
    <property type="match status" value="1"/>
</dbReference>
<dbReference type="STRING" id="1121455.SAMN02745728_01898"/>
<dbReference type="InterPro" id="IPR050500">
    <property type="entry name" value="Phos_Acetyltrans/Butyryltrans"/>
</dbReference>
<sequence>MQSLYIASTTTKTGKNLITLALGVILQRQGTKLGYFKPIGDIPTLTDEKLGDSDALLTQEVLGQNINADILSPVVISSNLRATPFGLDSKTTQEKIQKAYQEIAKDNDMTLVEGYGSFPASGFFCGSDAISLVNSLNLKVILVEKVGQTPNYDAILYAKYLLKDSLIGVILNDLKENVYRDTNELLIPFLNKRGINILGCVPHEPELASIKATELVKGLKGQLVAGNANMASKVKGFLIGTMQVDNFMSHLAKQNNIAVIAGGDRTDIQIMALQGNCSCLVLTGNMTPSELVRTKADKTGIPIIVVKEDTYTVARNMERILKGQKLEDLNKIKIAVDLIMQHVDIDKISKHLAM</sequence>
<name>A0A1M7TE71_9BACT</name>
<evidence type="ECO:0000259" key="2">
    <source>
        <dbReference type="Pfam" id="PF07085"/>
    </source>
</evidence>
<dbReference type="InterPro" id="IPR028979">
    <property type="entry name" value="Ser_kin/Pase_Hpr-like_N_sf"/>
</dbReference>
<dbReference type="InterPro" id="IPR010766">
    <property type="entry name" value="DRTGG"/>
</dbReference>
<proteinExistence type="predicted"/>
<accession>A0A1M7TE71</accession>
<dbReference type="Proteomes" id="UP000186469">
    <property type="component" value="Unassembled WGS sequence"/>
</dbReference>
<dbReference type="SUPFAM" id="SSF75138">
    <property type="entry name" value="HprK N-terminal domain-like"/>
    <property type="match status" value="1"/>
</dbReference>
<organism evidence="3 4">
    <name type="scientific">Desulfovibrio litoralis DSM 11393</name>
    <dbReference type="NCBI Taxonomy" id="1121455"/>
    <lineage>
        <taxon>Bacteria</taxon>
        <taxon>Pseudomonadati</taxon>
        <taxon>Thermodesulfobacteriota</taxon>
        <taxon>Desulfovibrionia</taxon>
        <taxon>Desulfovibrionales</taxon>
        <taxon>Desulfovibrionaceae</taxon>
        <taxon>Desulfovibrio</taxon>
    </lineage>
</organism>
<keyword evidence="4" id="KW-1185">Reference proteome</keyword>
<evidence type="ECO:0000313" key="3">
    <source>
        <dbReference type="EMBL" id="SHN69042.1"/>
    </source>
</evidence>
<dbReference type="EMBL" id="FRDI01000011">
    <property type="protein sequence ID" value="SHN69042.1"/>
    <property type="molecule type" value="Genomic_DNA"/>
</dbReference>
<dbReference type="CDD" id="cd03109">
    <property type="entry name" value="DTBS"/>
    <property type="match status" value="1"/>
</dbReference>
<dbReference type="PANTHER" id="PTHR43356">
    <property type="entry name" value="PHOSPHATE ACETYLTRANSFERASE"/>
    <property type="match status" value="1"/>
</dbReference>
<evidence type="ECO:0000256" key="1">
    <source>
        <dbReference type="ARBA" id="ARBA00011643"/>
    </source>
</evidence>
<dbReference type="RefSeq" id="WP_072697587.1">
    <property type="nucleotide sequence ID" value="NZ_FRDI01000011.1"/>
</dbReference>
<dbReference type="Pfam" id="PF07085">
    <property type="entry name" value="DRTGG"/>
    <property type="match status" value="1"/>
</dbReference>
<evidence type="ECO:0000313" key="4">
    <source>
        <dbReference type="Proteomes" id="UP000186469"/>
    </source>
</evidence>
<dbReference type="SUPFAM" id="SSF52540">
    <property type="entry name" value="P-loop containing nucleoside triphosphate hydrolases"/>
    <property type="match status" value="1"/>
</dbReference>
<comment type="subunit">
    <text evidence="1">Homohexamer.</text>
</comment>
<dbReference type="AlphaFoldDB" id="A0A1M7TE71"/>
<gene>
    <name evidence="3" type="ORF">SAMN02745728_01898</name>
</gene>
<dbReference type="PANTHER" id="PTHR43356:SF2">
    <property type="entry name" value="PHOSPHATE ACETYLTRANSFERASE"/>
    <property type="match status" value="1"/>
</dbReference>
<dbReference type="InterPro" id="IPR027417">
    <property type="entry name" value="P-loop_NTPase"/>
</dbReference>
<feature type="domain" description="DRTGG" evidence="2">
    <location>
        <begin position="214"/>
        <end position="319"/>
    </location>
</feature>
<reference evidence="3 4" key="1">
    <citation type="submission" date="2016-12" db="EMBL/GenBank/DDBJ databases">
        <authorList>
            <person name="Song W.-J."/>
            <person name="Kurnit D.M."/>
        </authorList>
    </citation>
    <scope>NUCLEOTIDE SEQUENCE [LARGE SCALE GENOMIC DNA]</scope>
    <source>
        <strain evidence="3 4">DSM 11393</strain>
    </source>
</reference>
<dbReference type="Pfam" id="PF13500">
    <property type="entry name" value="AAA_26"/>
    <property type="match status" value="1"/>
</dbReference>
<dbReference type="OrthoDB" id="9769095at2"/>
<dbReference type="Gene3D" id="3.40.50.300">
    <property type="entry name" value="P-loop containing nucleotide triphosphate hydrolases"/>
    <property type="match status" value="1"/>
</dbReference>
<protein>
    <recommendedName>
        <fullName evidence="2">DRTGG domain-containing protein</fullName>
    </recommendedName>
</protein>